<dbReference type="Pfam" id="PF07715">
    <property type="entry name" value="Plug"/>
    <property type="match status" value="1"/>
</dbReference>
<dbReference type="InterPro" id="IPR037066">
    <property type="entry name" value="Plug_dom_sf"/>
</dbReference>
<evidence type="ECO:0000256" key="1">
    <source>
        <dbReference type="SAM" id="Phobius"/>
    </source>
</evidence>
<evidence type="ECO:0000313" key="4">
    <source>
        <dbReference type="Proteomes" id="UP000286270"/>
    </source>
</evidence>
<reference evidence="3 4" key="1">
    <citation type="submission" date="2018-08" db="EMBL/GenBank/DDBJ databases">
        <title>A genome reference for cultivated species of the human gut microbiota.</title>
        <authorList>
            <person name="Zou Y."/>
            <person name="Xue W."/>
            <person name="Luo G."/>
        </authorList>
    </citation>
    <scope>NUCLEOTIDE SEQUENCE [LARGE SCALE GENOMIC DNA]</scope>
    <source>
        <strain evidence="3 4">AF14-26</strain>
    </source>
</reference>
<dbReference type="Gene3D" id="2.170.130.10">
    <property type="entry name" value="TonB-dependent receptor, plug domain"/>
    <property type="match status" value="1"/>
</dbReference>
<dbReference type="Proteomes" id="UP000286270">
    <property type="component" value="Unassembled WGS sequence"/>
</dbReference>
<keyword evidence="1" id="KW-1133">Transmembrane helix</keyword>
<accession>A0A412Y5K4</accession>
<comment type="caution">
    <text evidence="3">The sequence shown here is derived from an EMBL/GenBank/DDBJ whole genome shotgun (WGS) entry which is preliminary data.</text>
</comment>
<proteinExistence type="predicted"/>
<keyword evidence="1" id="KW-0472">Membrane</keyword>
<feature type="transmembrane region" description="Helical" evidence="1">
    <location>
        <begin position="49"/>
        <end position="66"/>
    </location>
</feature>
<protein>
    <recommendedName>
        <fullName evidence="2">TonB-dependent receptor plug domain-containing protein</fullName>
    </recommendedName>
</protein>
<name>A0A412Y5K4_BACFG</name>
<evidence type="ECO:0000313" key="3">
    <source>
        <dbReference type="EMBL" id="RGV52653.1"/>
    </source>
</evidence>
<organism evidence="3 4">
    <name type="scientific">Bacteroides fragilis</name>
    <dbReference type="NCBI Taxonomy" id="817"/>
    <lineage>
        <taxon>Bacteria</taxon>
        <taxon>Pseudomonadati</taxon>
        <taxon>Bacteroidota</taxon>
        <taxon>Bacteroidia</taxon>
        <taxon>Bacteroidales</taxon>
        <taxon>Bacteroidaceae</taxon>
        <taxon>Bacteroides</taxon>
    </lineage>
</organism>
<gene>
    <name evidence="3" type="ORF">DWW08_12740</name>
</gene>
<keyword evidence="1" id="KW-0812">Transmembrane</keyword>
<dbReference type="AlphaFoldDB" id="A0A412Y5K4"/>
<dbReference type="EMBL" id="QRZH01000010">
    <property type="protein sequence ID" value="RGV52653.1"/>
    <property type="molecule type" value="Genomic_DNA"/>
</dbReference>
<dbReference type="InterPro" id="IPR012910">
    <property type="entry name" value="Plug_dom"/>
</dbReference>
<feature type="domain" description="TonB-dependent receptor plug" evidence="2">
    <location>
        <begin position="119"/>
        <end position="196"/>
    </location>
</feature>
<dbReference type="SUPFAM" id="SSF56935">
    <property type="entry name" value="Porins"/>
    <property type="match status" value="1"/>
</dbReference>
<evidence type="ECO:0000259" key="2">
    <source>
        <dbReference type="Pfam" id="PF07715"/>
    </source>
</evidence>
<sequence length="680" mass="77331">MVTKRCSSSHRTSCLSHIRAVCPGYFFAWNRSFMFAGENVSKQTTMKRFYVTVIGSLMLLPVSLVAQNVTTDTIFFTTLGDSILLDEVVVKAHKTPRANSRWSDLRPVDLVTVGGANGDLYWALQTLPGAQIQGESGRLLVRGGSSNETQTYIDGMHVLNPYTTTGADTPARGRYSTFMFSGVNLASGGQSQEYGEALSAVLPLETKDHSTVNKLGMNVSTVGLGGGGTRVFGHSSLSLNLDYQNLSPYYRVYPSRTDFKQPYGMFSGAAQYRYTPDERTVFKLYAGYDRTSFSNYADADRHLFGLGENNVYLNTTFRKRAASGWNWFFGAAYSFYDRRVGGAVTGGDAWSERQQELHLKVRSFRQFTPWLRLDAGVETFIRSYRDYYRFELLYDENRMYPMICAGFLSSIFYLSEHFKTELSFRPEYVSLNRRMNWSPRAAVSYAWNRLSISVVAGQYTQLPENKYLIKNTALPSNICRQTLFSLQYEQSGRFYKAEFYYKNYKRLELSVPQGMVPDGYGHSKGIDLYFCDNALWKNFEYRLSYSYNLSKRKYREYTELTVPQYATRHNVSLVLKYSVPRLRTIFSVTDRLASGRPYHNPELPGLMNDEVKPCHSLDLGITVLASKKVIVHASATNLTGRKNEYGRINGQAVRASSDRFFYLGVYITLGKKVAYDVSNF</sequence>